<feature type="region of interest" description="Disordered" evidence="1">
    <location>
        <begin position="1267"/>
        <end position="1289"/>
    </location>
</feature>
<proteinExistence type="predicted"/>
<dbReference type="OrthoDB" id="10666985at2759"/>
<dbReference type="RefSeq" id="XP_068361780.1">
    <property type="nucleotide sequence ID" value="XM_068502721.1"/>
</dbReference>
<comment type="caution">
    <text evidence="2">The sequence shown here is derived from an EMBL/GenBank/DDBJ whole genome shotgun (WGS) entry which is preliminary data.</text>
</comment>
<protein>
    <recommendedName>
        <fullName evidence="4">IQ calmodulin-binding motif family protein</fullName>
    </recommendedName>
</protein>
<dbReference type="EMBL" id="MLAK01000661">
    <property type="protein sequence ID" value="OHT08644.1"/>
    <property type="molecule type" value="Genomic_DNA"/>
</dbReference>
<dbReference type="VEuPathDB" id="TrichDB:TRFO_22723"/>
<accession>A0A1J4KFU2</accession>
<feature type="compositionally biased region" description="Acidic residues" evidence="1">
    <location>
        <begin position="887"/>
        <end position="896"/>
    </location>
</feature>
<reference evidence="2" key="1">
    <citation type="submission" date="2016-10" db="EMBL/GenBank/DDBJ databases">
        <authorList>
            <person name="Benchimol M."/>
            <person name="Almeida L.G."/>
            <person name="Vasconcelos A.T."/>
            <person name="Perreira-Neves A."/>
            <person name="Rosa I.A."/>
            <person name="Tasca T."/>
            <person name="Bogo M.R."/>
            <person name="de Souza W."/>
        </authorList>
    </citation>
    <scope>NUCLEOTIDE SEQUENCE [LARGE SCALE GENOMIC DNA]</scope>
    <source>
        <strain evidence="2">K</strain>
    </source>
</reference>
<keyword evidence="3" id="KW-1185">Reference proteome</keyword>
<dbReference type="Proteomes" id="UP000179807">
    <property type="component" value="Unassembled WGS sequence"/>
</dbReference>
<evidence type="ECO:0000313" key="2">
    <source>
        <dbReference type="EMBL" id="OHT08644.1"/>
    </source>
</evidence>
<feature type="compositionally biased region" description="Basic and acidic residues" evidence="1">
    <location>
        <begin position="871"/>
        <end position="886"/>
    </location>
</feature>
<feature type="region of interest" description="Disordered" evidence="1">
    <location>
        <begin position="870"/>
        <end position="896"/>
    </location>
</feature>
<evidence type="ECO:0000256" key="1">
    <source>
        <dbReference type="SAM" id="MobiDB-lite"/>
    </source>
</evidence>
<evidence type="ECO:0000313" key="3">
    <source>
        <dbReference type="Proteomes" id="UP000179807"/>
    </source>
</evidence>
<evidence type="ECO:0008006" key="4">
    <source>
        <dbReference type="Google" id="ProtNLM"/>
    </source>
</evidence>
<feature type="region of interest" description="Disordered" evidence="1">
    <location>
        <begin position="736"/>
        <end position="761"/>
    </location>
</feature>
<gene>
    <name evidence="2" type="ORF">TRFO_22723</name>
</gene>
<feature type="compositionally biased region" description="Low complexity" evidence="1">
    <location>
        <begin position="1274"/>
        <end position="1289"/>
    </location>
</feature>
<name>A0A1J4KFU2_9EUKA</name>
<dbReference type="GeneID" id="94837425"/>
<organism evidence="2 3">
    <name type="scientific">Tritrichomonas foetus</name>
    <dbReference type="NCBI Taxonomy" id="1144522"/>
    <lineage>
        <taxon>Eukaryota</taxon>
        <taxon>Metamonada</taxon>
        <taxon>Parabasalia</taxon>
        <taxon>Tritrichomonadida</taxon>
        <taxon>Tritrichomonadidae</taxon>
        <taxon>Tritrichomonas</taxon>
    </lineage>
</organism>
<sequence>MRNASRINVNRVDSAREIRRTKHKEFKVAKRVKKDQRPETARPHYNCNFIPPLKLKPTTISKLESTPRPESAAMKFLTEPSKYSEPSSIQTFIMLNGVNQKHQDSAKRIQKAWRKIKDNKKMKSFMEFLFRLYKIRMSYPMHLWMLARRYPASIAKSHYESVVNYMKTRHYIIFLNNEWITIDFNSRLLSFDQYCKTNSIFINKRYDVNKIISFIKIVMKPLMKETISVWREMKNDLITTRKQKPNIRTTVEYRGIYHELLWTYVFWRRYVIYKKTNSLIKSSIICHSFYLLEWNIYRAKRQQKINIIKAAFSMRNIRLMQYSFSTMRKYSFQKRKQRREFTSIQKVAQLSLMNIAFKGLLFHHVQCAIEKSMKYRVLSSWYKVTDKSQIHKQCLAAFNRRYQLRSIYEAFGKWKSIIFNESLMIAFLFQYINNHQTLALRPIFLMKDDKIHFTLTHAYLSWKRLIWMKNRGKKFVSWSFENANEYSIKSYLLDIFRENALHFINSQKYFPFKSEEEKEFNNKRANTQKASFSSTKRKMKLIKLIQQAQDSNSYKLQYFPSTVNNTVFSFQCIDEYPIYKGDWAKTATSEQVRTLFYRIIITASNKCKAIKKKPSKITEIIKFKEKYHLENIVDVRAFREQQELYAEVKRKAMVQKMNRDALLLAKKDVSLAAAALNKTIPDFKINEEKAYEESQIIRDTEQSILEYTATALIDSHHKNNHPLLNSIVSLKTGINKSNRKSRRPHGQLFTEETNQSAGKRPTKIVPEKSNKGAGKFLFEEGSIVYDKYRPFPKNIERRSNENEANMPPPLDKIPTIRNAPPLRLNFHHDDETKLVSQNEVKTDTFANILHATDASFSTTAQEPVITEADEIDKSEGNVKHDETKSSEEEEEEANFDGEEIYSELDKISLQFVNNNEYMQSNAVKRRDMVMTKYFEILNILLSKTRRPKKPAAKKYEDDGNSFEAKVKSNVSEIIERLHPTKSNKKSKKVMRSGELELMKRRELKKNRKGLFTDHKAAKFNQFVDKDGNTYSKSPCPEYSNVLFLGGSMLSQYDFSDSSQLEEEDFPTGSIDQIMIPGFDILINNIDNYLNASEANDYKNTSLHGSSNFDDASKAMIMKIVNRLAHKTILQATINEEKEEMDDLVSVDSLTSRSMTSVMLSSRSRKSIQELAWSSSLSTSDKMILNRRRKRTFRPKPRYKTTIIIEKRITFTQDLINAIYEGSRLTHSIRMKYYDDVSKINPFEGMEELKDNLTQRLRKLTHDRLNCTPNKTPISGTADTSFSSNSSGNSFTSPYTPINKNISHKPAYAEEYIISINGKTPRRPPSKIKPSTPRTIRIKSTTTTDGINDFLKIDNITIAQNTPKERSKTSWAPVKQDDIDLEEKKNVIRTPKIGQRPKSHVTKMTATLPYDPPDFAPISKRKNAKEQTIKHTKTIVNPKWIIESDPEITEDDIDFFMFATPYIIPPKVLNQIFEDNQLV</sequence>